<dbReference type="GO" id="GO:0016787">
    <property type="term" value="F:hydrolase activity"/>
    <property type="evidence" value="ECO:0007669"/>
    <property type="project" value="UniProtKB-KW"/>
</dbReference>
<dbReference type="InterPro" id="IPR029069">
    <property type="entry name" value="HotDog_dom_sf"/>
</dbReference>
<keyword evidence="5" id="KW-1185">Reference proteome</keyword>
<dbReference type="PIRSF" id="PIRSF003230">
    <property type="entry name" value="YbgC"/>
    <property type="match status" value="1"/>
</dbReference>
<dbReference type="CDD" id="cd00586">
    <property type="entry name" value="4HBT"/>
    <property type="match status" value="1"/>
</dbReference>
<feature type="domain" description="Thioesterase" evidence="3">
    <location>
        <begin position="14"/>
        <end position="94"/>
    </location>
</feature>
<dbReference type="NCBIfam" id="TIGR00051">
    <property type="entry name" value="YbgC/FadM family acyl-CoA thioesterase"/>
    <property type="match status" value="1"/>
</dbReference>
<dbReference type="PROSITE" id="PS01328">
    <property type="entry name" value="4HBCOA_THIOESTERASE"/>
    <property type="match status" value="1"/>
</dbReference>
<dbReference type="PANTHER" id="PTHR31793">
    <property type="entry name" value="4-HYDROXYBENZOYL-COA THIOESTERASE FAMILY MEMBER"/>
    <property type="match status" value="1"/>
</dbReference>
<dbReference type="InterPro" id="IPR008272">
    <property type="entry name" value="HB-CoA_thioesterase_AS"/>
</dbReference>
<dbReference type="EMBL" id="OW150024">
    <property type="protein sequence ID" value="CAH2032709.1"/>
    <property type="molecule type" value="Genomic_DNA"/>
</dbReference>
<reference evidence="4 5" key="1">
    <citation type="submission" date="2022-03" db="EMBL/GenBank/DDBJ databases">
        <authorList>
            <person name="Koch H."/>
        </authorList>
    </citation>
    <scope>NUCLEOTIDE SEQUENCE [LARGE SCALE GENOMIC DNA]</scope>
    <source>
        <strain evidence="4 5">G1</strain>
    </source>
</reference>
<gene>
    <name evidence="4" type="primary">ybgC</name>
    <name evidence="4" type="ORF">GEAMG1_2873</name>
</gene>
<dbReference type="InterPro" id="IPR006683">
    <property type="entry name" value="Thioestr_dom"/>
</dbReference>
<protein>
    <submittedName>
        <fullName evidence="4">Acyl-CoA thioester hydrolase YbgC</fullName>
        <ecNumber evidence="4">3.1.2.-</ecNumber>
    </submittedName>
</protein>
<organism evidence="4 5">
    <name type="scientific">Trichlorobacter ammonificans</name>
    <dbReference type="NCBI Taxonomy" id="2916410"/>
    <lineage>
        <taxon>Bacteria</taxon>
        <taxon>Pseudomonadati</taxon>
        <taxon>Thermodesulfobacteriota</taxon>
        <taxon>Desulfuromonadia</taxon>
        <taxon>Geobacterales</taxon>
        <taxon>Geobacteraceae</taxon>
        <taxon>Trichlorobacter</taxon>
    </lineage>
</organism>
<name>A0ABM9DBV7_9BACT</name>
<evidence type="ECO:0000256" key="2">
    <source>
        <dbReference type="ARBA" id="ARBA00022801"/>
    </source>
</evidence>
<dbReference type="EC" id="3.1.2.-" evidence="4"/>
<sequence length="132" mass="14882">MLIRVYYEDTDAAGVVYHSNYLNYCERARTEYLRERGHSVAALAADGAVLPVVRMEIDFRLPARHDDLLRVLTVPVRVGGSSFTLRQQIRRDHDDHLLVELLVTLACVTPELKARRIPAAIRELLAAEVAAC</sequence>
<comment type="similarity">
    <text evidence="1">Belongs to the 4-hydroxybenzoyl-CoA thioesterase family.</text>
</comment>
<evidence type="ECO:0000256" key="1">
    <source>
        <dbReference type="ARBA" id="ARBA00005953"/>
    </source>
</evidence>
<dbReference type="Gene3D" id="3.10.129.10">
    <property type="entry name" value="Hotdog Thioesterase"/>
    <property type="match status" value="1"/>
</dbReference>
<dbReference type="InterPro" id="IPR050563">
    <property type="entry name" value="4-hydroxybenzoyl-CoA_TE"/>
</dbReference>
<dbReference type="Pfam" id="PF03061">
    <property type="entry name" value="4HBT"/>
    <property type="match status" value="1"/>
</dbReference>
<proteinExistence type="inferred from homology"/>
<dbReference type="SUPFAM" id="SSF54637">
    <property type="entry name" value="Thioesterase/thiol ester dehydrase-isomerase"/>
    <property type="match status" value="1"/>
</dbReference>
<evidence type="ECO:0000259" key="3">
    <source>
        <dbReference type="Pfam" id="PF03061"/>
    </source>
</evidence>
<evidence type="ECO:0000313" key="4">
    <source>
        <dbReference type="EMBL" id="CAH2032709.1"/>
    </source>
</evidence>
<evidence type="ECO:0000313" key="5">
    <source>
        <dbReference type="Proteomes" id="UP001295463"/>
    </source>
</evidence>
<dbReference type="InterPro" id="IPR006684">
    <property type="entry name" value="YbgC/YbaW"/>
</dbReference>
<dbReference type="Proteomes" id="UP001295463">
    <property type="component" value="Chromosome"/>
</dbReference>
<dbReference type="RefSeq" id="WP_305733445.1">
    <property type="nucleotide sequence ID" value="NZ_OW150024.1"/>
</dbReference>
<accession>A0ABM9DBV7</accession>
<keyword evidence="2 4" id="KW-0378">Hydrolase</keyword>
<dbReference type="PANTHER" id="PTHR31793:SF37">
    <property type="entry name" value="ACYL-COA THIOESTER HYDROLASE YBGC"/>
    <property type="match status" value="1"/>
</dbReference>